<comment type="caution">
    <text evidence="1">The sequence shown here is derived from an EMBL/GenBank/DDBJ whole genome shotgun (WGS) entry which is preliminary data.</text>
</comment>
<dbReference type="AlphaFoldDB" id="A0A2N0SFQ8"/>
<name>A0A2N0SFQ8_9GLOM</name>
<reference evidence="1 2" key="2">
    <citation type="submission" date="2017-10" db="EMBL/GenBank/DDBJ databases">
        <title>Genome analyses suggest a sexual origin of heterokaryosis in a supposedly ancient asexual fungus.</title>
        <authorList>
            <person name="Corradi N."/>
            <person name="Sedzielewska K."/>
            <person name="Noel J."/>
            <person name="Charron P."/>
            <person name="Farinelli L."/>
            <person name="Marton T."/>
            <person name="Kruger M."/>
            <person name="Pelin A."/>
            <person name="Brachmann A."/>
            <person name="Corradi N."/>
        </authorList>
    </citation>
    <scope>NUCLEOTIDE SEQUENCE [LARGE SCALE GENOMIC DNA]</scope>
    <source>
        <strain evidence="1 2">A1</strain>
    </source>
</reference>
<gene>
    <name evidence="1" type="ORF">RhiirA1_450061</name>
</gene>
<dbReference type="EMBL" id="LLXH01000054">
    <property type="protein sequence ID" value="PKC74384.1"/>
    <property type="molecule type" value="Genomic_DNA"/>
</dbReference>
<dbReference type="Proteomes" id="UP000232688">
    <property type="component" value="Unassembled WGS sequence"/>
</dbReference>
<sequence>MVYGLHLIKEWKQHLNMQKVYKDLYKSSDAMNEKNSNNDNANEFTKYLLSILSNNWMSLLDNITLPLDEDK</sequence>
<organism evidence="1 2">
    <name type="scientific">Rhizophagus irregularis</name>
    <dbReference type="NCBI Taxonomy" id="588596"/>
    <lineage>
        <taxon>Eukaryota</taxon>
        <taxon>Fungi</taxon>
        <taxon>Fungi incertae sedis</taxon>
        <taxon>Mucoromycota</taxon>
        <taxon>Glomeromycotina</taxon>
        <taxon>Glomeromycetes</taxon>
        <taxon>Glomerales</taxon>
        <taxon>Glomeraceae</taxon>
        <taxon>Rhizophagus</taxon>
    </lineage>
</organism>
<protein>
    <submittedName>
        <fullName evidence="1">Uncharacterized protein</fullName>
    </submittedName>
</protein>
<evidence type="ECO:0000313" key="1">
    <source>
        <dbReference type="EMBL" id="PKC74384.1"/>
    </source>
</evidence>
<reference evidence="1 2" key="1">
    <citation type="submission" date="2017-10" db="EMBL/GenBank/DDBJ databases">
        <title>Extensive intraspecific genome diversity in a model arbuscular mycorrhizal fungus.</title>
        <authorList>
            <person name="Chen E.C.H."/>
            <person name="Morin E."/>
            <person name="Baudet D."/>
            <person name="Noel J."/>
            <person name="Ndikumana S."/>
            <person name="Charron P."/>
            <person name="St-Onge C."/>
            <person name="Giorgi J."/>
            <person name="Grigoriev I.V."/>
            <person name="Roux C."/>
            <person name="Martin F.M."/>
            <person name="Corradi N."/>
        </authorList>
    </citation>
    <scope>NUCLEOTIDE SEQUENCE [LARGE SCALE GENOMIC DNA]</scope>
    <source>
        <strain evidence="1 2">A1</strain>
    </source>
</reference>
<dbReference type="VEuPathDB" id="FungiDB:RhiirA1_450061"/>
<accession>A0A2N0SFQ8</accession>
<evidence type="ECO:0000313" key="2">
    <source>
        <dbReference type="Proteomes" id="UP000232688"/>
    </source>
</evidence>
<proteinExistence type="predicted"/>